<dbReference type="InterPro" id="IPR037401">
    <property type="entry name" value="SnoaL-like"/>
</dbReference>
<dbReference type="SUPFAM" id="SSF54427">
    <property type="entry name" value="NTF2-like"/>
    <property type="match status" value="1"/>
</dbReference>
<comment type="caution">
    <text evidence="2">The sequence shown here is derived from an EMBL/GenBank/DDBJ whole genome shotgun (WGS) entry which is preliminary data.</text>
</comment>
<evidence type="ECO:0000313" key="2">
    <source>
        <dbReference type="EMBL" id="MDC0679098.1"/>
    </source>
</evidence>
<dbReference type="Gene3D" id="3.10.450.50">
    <property type="match status" value="1"/>
</dbReference>
<gene>
    <name evidence="2" type="ORF">POL72_15245</name>
</gene>
<dbReference type="Proteomes" id="UP001217485">
    <property type="component" value="Unassembled WGS sequence"/>
</dbReference>
<organism evidence="2 3">
    <name type="scientific">Sorangium atrum</name>
    <dbReference type="NCBI Taxonomy" id="2995308"/>
    <lineage>
        <taxon>Bacteria</taxon>
        <taxon>Pseudomonadati</taxon>
        <taxon>Myxococcota</taxon>
        <taxon>Polyangia</taxon>
        <taxon>Polyangiales</taxon>
        <taxon>Polyangiaceae</taxon>
        <taxon>Sorangium</taxon>
    </lineage>
</organism>
<keyword evidence="3" id="KW-1185">Reference proteome</keyword>
<evidence type="ECO:0000259" key="1">
    <source>
        <dbReference type="Pfam" id="PF12680"/>
    </source>
</evidence>
<accession>A0ABT5BZE2</accession>
<evidence type="ECO:0000313" key="3">
    <source>
        <dbReference type="Proteomes" id="UP001217485"/>
    </source>
</evidence>
<dbReference type="PANTHER" id="PTHR41252:SF1">
    <property type="entry name" value="BLR2505 PROTEIN"/>
    <property type="match status" value="1"/>
</dbReference>
<dbReference type="Pfam" id="PF12680">
    <property type="entry name" value="SnoaL_2"/>
    <property type="match status" value="1"/>
</dbReference>
<dbReference type="EMBL" id="JAQNDK010000002">
    <property type="protein sequence ID" value="MDC0679098.1"/>
    <property type="molecule type" value="Genomic_DNA"/>
</dbReference>
<dbReference type="PANTHER" id="PTHR41252">
    <property type="entry name" value="BLR2505 PROTEIN"/>
    <property type="match status" value="1"/>
</dbReference>
<dbReference type="InterPro" id="IPR032710">
    <property type="entry name" value="NTF2-like_dom_sf"/>
</dbReference>
<feature type="domain" description="SnoaL-like" evidence="1">
    <location>
        <begin position="10"/>
        <end position="116"/>
    </location>
</feature>
<proteinExistence type="predicted"/>
<sequence length="135" mass="14952">MAIQMNKRLVEEFFARVSKNDLAGAFAMIRDDVAWWSAGGEHLPFSGVKNRSEFIEAMNAVGAIFPKGLKLVPTGLVAEDDRVAVELAGHAVTAEGRNYENLYHSVITFRDGKIVAVKEYHDTLYAKIVLVDGQR</sequence>
<name>A0ABT5BZE2_9BACT</name>
<reference evidence="2 3" key="1">
    <citation type="submission" date="2023-01" db="EMBL/GenBank/DDBJ databases">
        <title>Minimal conservation of predation-associated metabolite biosynthetic gene clusters underscores biosynthetic potential of Myxococcota including descriptions for ten novel species: Archangium lansinium sp. nov., Myxococcus landrumus sp. nov., Nannocystis bai.</title>
        <authorList>
            <person name="Ahearne A."/>
            <person name="Stevens C."/>
            <person name="Dowd S."/>
        </authorList>
    </citation>
    <scope>NUCLEOTIDE SEQUENCE [LARGE SCALE GENOMIC DNA]</scope>
    <source>
        <strain evidence="2 3">WIWO2</strain>
    </source>
</reference>
<protein>
    <submittedName>
        <fullName evidence="2">Nuclear transport factor 2 family protein</fullName>
    </submittedName>
</protein>
<dbReference type="RefSeq" id="WP_272096043.1">
    <property type="nucleotide sequence ID" value="NZ_JAQNDK010000002.1"/>
</dbReference>